<dbReference type="GO" id="GO:0016787">
    <property type="term" value="F:hydrolase activity"/>
    <property type="evidence" value="ECO:0007669"/>
    <property type="project" value="UniProtKB-KW"/>
</dbReference>
<evidence type="ECO:0000256" key="4">
    <source>
        <dbReference type="SAM" id="SignalP"/>
    </source>
</evidence>
<comment type="caution">
    <text evidence="6">The sequence shown here is derived from an EMBL/GenBank/DDBJ whole genome shotgun (WGS) entry which is preliminary data.</text>
</comment>
<dbReference type="AlphaFoldDB" id="A0A421B535"/>
<keyword evidence="7" id="KW-1185">Reference proteome</keyword>
<dbReference type="SUPFAM" id="SSF53474">
    <property type="entry name" value="alpha/beta-Hydrolases"/>
    <property type="match status" value="1"/>
</dbReference>
<reference evidence="6 7" key="1">
    <citation type="submission" date="2018-10" db="EMBL/GenBank/DDBJ databases">
        <title>Genomic Encyclopedia of Archaeal and Bacterial Type Strains, Phase II (KMG-II): from individual species to whole genera.</title>
        <authorList>
            <person name="Goeker M."/>
        </authorList>
    </citation>
    <scope>NUCLEOTIDE SEQUENCE [LARGE SCALE GENOMIC DNA]</scope>
    <source>
        <strain evidence="6 7">DSM 45657</strain>
    </source>
</reference>
<name>A0A421B535_9PSEU</name>
<dbReference type="OrthoDB" id="4006962at2"/>
<sequence>MWRKWTVAVIPVAVVGALLTTGTAQAKAKPIDWRTCGTGAECADLEVPLDWARPGGPKITLAVTRVRATDPARRVGVLLFNPGGPGGPGTPVVRDHAAEVFPADLRARFDLIGFDPRGVGESRPAITCPVPPTDPAVTQFPSTSAEFDKLVAYNRRVARACREATGPLIDHVDTVSAARDIEVLRQALGESRVNWLGLSYGTLLGATYAGMYPDRVRAAVLDGAMDHTIGTRRLAFDEIRSTEDVFDHFVAWCAADTSCALHGRDVAAEYRLLLDSGVPGMTPEQVGFAAYTFLNLQEYWPYLATAIRDRAGFEGESSSAAYRVIGCHDFPSDVRTFGDLRSRITAARAIAPNTRGYVEGWDIQAGCAGWPIPAANPWGPTPVRGAPPILVVSGEHDPATPHVWGIGLARQIACSRLLAWTGVGHTAFLNDPPTRQRAIDYLISP</sequence>
<dbReference type="Proteomes" id="UP000282454">
    <property type="component" value="Unassembled WGS sequence"/>
</dbReference>
<comment type="similarity">
    <text evidence="1">Belongs to the peptidase S33 family.</text>
</comment>
<dbReference type="Gene3D" id="3.40.50.1820">
    <property type="entry name" value="alpha/beta hydrolase"/>
    <property type="match status" value="1"/>
</dbReference>
<dbReference type="EMBL" id="RCDD01000002">
    <property type="protein sequence ID" value="RLK59497.1"/>
    <property type="molecule type" value="Genomic_DNA"/>
</dbReference>
<keyword evidence="3 6" id="KW-0378">Hydrolase</keyword>
<evidence type="ECO:0000256" key="3">
    <source>
        <dbReference type="ARBA" id="ARBA00022801"/>
    </source>
</evidence>
<feature type="domain" description="AB hydrolase-1" evidence="5">
    <location>
        <begin position="77"/>
        <end position="432"/>
    </location>
</feature>
<evidence type="ECO:0000256" key="2">
    <source>
        <dbReference type="ARBA" id="ARBA00022729"/>
    </source>
</evidence>
<proteinExistence type="inferred from homology"/>
<keyword evidence="2 4" id="KW-0732">Signal</keyword>
<evidence type="ECO:0000256" key="1">
    <source>
        <dbReference type="ARBA" id="ARBA00010088"/>
    </source>
</evidence>
<dbReference type="PANTHER" id="PTHR43248:SF29">
    <property type="entry name" value="TRIPEPTIDYL AMINOPEPTIDASE"/>
    <property type="match status" value="1"/>
</dbReference>
<evidence type="ECO:0000259" key="5">
    <source>
        <dbReference type="Pfam" id="PF00561"/>
    </source>
</evidence>
<accession>A0A421B535</accession>
<protein>
    <submittedName>
        <fullName evidence="6">Alpha/beta hydrolase family protein</fullName>
    </submittedName>
</protein>
<dbReference type="RefSeq" id="WP_121392261.1">
    <property type="nucleotide sequence ID" value="NZ_RCDD01000002.1"/>
</dbReference>
<feature type="chain" id="PRO_5019517609" evidence="4">
    <location>
        <begin position="27"/>
        <end position="445"/>
    </location>
</feature>
<feature type="signal peptide" evidence="4">
    <location>
        <begin position="1"/>
        <end position="26"/>
    </location>
</feature>
<evidence type="ECO:0000313" key="6">
    <source>
        <dbReference type="EMBL" id="RLK59497.1"/>
    </source>
</evidence>
<dbReference type="Pfam" id="PF00561">
    <property type="entry name" value="Abhydrolase_1"/>
    <property type="match status" value="1"/>
</dbReference>
<gene>
    <name evidence="6" type="ORF">CLV68_3986</name>
</gene>
<dbReference type="PANTHER" id="PTHR43248">
    <property type="entry name" value="2-SUCCINYL-6-HYDROXY-2,4-CYCLOHEXADIENE-1-CARBOXYLATE SYNTHASE"/>
    <property type="match status" value="1"/>
</dbReference>
<dbReference type="InterPro" id="IPR051601">
    <property type="entry name" value="Serine_prot/Carboxylest_S33"/>
</dbReference>
<dbReference type="InterPro" id="IPR000073">
    <property type="entry name" value="AB_hydrolase_1"/>
</dbReference>
<organism evidence="6 7">
    <name type="scientific">Actinokineospora cianjurensis</name>
    <dbReference type="NCBI Taxonomy" id="585224"/>
    <lineage>
        <taxon>Bacteria</taxon>
        <taxon>Bacillati</taxon>
        <taxon>Actinomycetota</taxon>
        <taxon>Actinomycetes</taxon>
        <taxon>Pseudonocardiales</taxon>
        <taxon>Pseudonocardiaceae</taxon>
        <taxon>Actinokineospora</taxon>
    </lineage>
</organism>
<evidence type="ECO:0000313" key="7">
    <source>
        <dbReference type="Proteomes" id="UP000282454"/>
    </source>
</evidence>
<dbReference type="InterPro" id="IPR029058">
    <property type="entry name" value="AB_hydrolase_fold"/>
</dbReference>